<comment type="caution">
    <text evidence="1">The sequence shown here is derived from an EMBL/GenBank/DDBJ whole genome shotgun (WGS) entry which is preliminary data.</text>
</comment>
<gene>
    <name evidence="1" type="ORF">ABENE_13585</name>
</gene>
<dbReference type="AlphaFoldDB" id="V4PR25"/>
<keyword evidence="2" id="KW-1185">Reference proteome</keyword>
<dbReference type="PROSITE" id="PS51257">
    <property type="entry name" value="PROKAR_LIPOPROTEIN"/>
    <property type="match status" value="1"/>
</dbReference>
<dbReference type="eggNOG" id="ENOG503474V">
    <property type="taxonomic scope" value="Bacteria"/>
</dbReference>
<evidence type="ECO:0000313" key="2">
    <source>
        <dbReference type="Proteomes" id="UP000017837"/>
    </source>
</evidence>
<dbReference type="PATRIC" id="fig|1121022.4.peg.2759"/>
<protein>
    <submittedName>
        <fullName evidence="1">Uncharacterized protein</fullName>
    </submittedName>
</protein>
<organism evidence="1 2">
    <name type="scientific">Asticcacaulis benevestitus DSM 16100 = ATCC BAA-896</name>
    <dbReference type="NCBI Taxonomy" id="1121022"/>
    <lineage>
        <taxon>Bacteria</taxon>
        <taxon>Pseudomonadati</taxon>
        <taxon>Pseudomonadota</taxon>
        <taxon>Alphaproteobacteria</taxon>
        <taxon>Caulobacterales</taxon>
        <taxon>Caulobacteraceae</taxon>
        <taxon>Asticcacaulis</taxon>
    </lineage>
</organism>
<evidence type="ECO:0000313" key="1">
    <source>
        <dbReference type="EMBL" id="ESQ89769.1"/>
    </source>
</evidence>
<reference evidence="1 2" key="1">
    <citation type="journal article" date="2014" name="Nature">
        <title>Sequential evolution of bacterial morphology by co-option of a developmental regulator.</title>
        <authorList>
            <person name="Jiang C."/>
            <person name="Brown P.J."/>
            <person name="Ducret A."/>
            <person name="Brun Y.V."/>
        </authorList>
    </citation>
    <scope>NUCLEOTIDE SEQUENCE [LARGE SCALE GENOMIC DNA]</scope>
    <source>
        <strain evidence="1 2">DSM 16100</strain>
    </source>
</reference>
<dbReference type="Proteomes" id="UP000017837">
    <property type="component" value="Unassembled WGS sequence"/>
</dbReference>
<sequence>MEAKMTMNWKIVVAATTAITTLTGCQAFNFAPPNLAREYLETDNKLCRVPPTTIESSLKCLDVLQVGYHKAADQLANGVQILDLPIIAFGSSILHSSVFSKNQKGVKDGSVAIATLLAGRQYYQVASRRVTLLKAAASLQCIAGVGNKLRGLDDLHLKTWKEAYAWSASQSTPVAISINHYAPMVINAHIEIGNAVDSTQNKLQQQWATPTEPAFADMNAYYKAVSAELKSNEESARNAALTATSASINSPMGFAPLSNGGKDSTYANLISDEAFLLNLSNLHISLDECQKLSE</sequence>
<dbReference type="EMBL" id="AWGB01000028">
    <property type="protein sequence ID" value="ESQ89769.1"/>
    <property type="molecule type" value="Genomic_DNA"/>
</dbReference>
<proteinExistence type="predicted"/>
<accession>V4PR25</accession>
<name>V4PR25_9CAUL</name>